<evidence type="ECO:0000256" key="2">
    <source>
        <dbReference type="ARBA" id="ARBA00022748"/>
    </source>
</evidence>
<evidence type="ECO:0000313" key="7">
    <source>
        <dbReference type="EMBL" id="SMC87414.1"/>
    </source>
</evidence>
<gene>
    <name evidence="7" type="ORF">SAMN04488101_104213</name>
</gene>
<dbReference type="InterPro" id="IPR013766">
    <property type="entry name" value="Thioredoxin_domain"/>
</dbReference>
<keyword evidence="4" id="KW-0676">Redox-active center</keyword>
<feature type="chain" id="PRO_5010729861" evidence="5">
    <location>
        <begin position="20"/>
        <end position="420"/>
    </location>
</feature>
<keyword evidence="7" id="KW-0413">Isomerase</keyword>
<evidence type="ECO:0000313" key="8">
    <source>
        <dbReference type="Proteomes" id="UP000192678"/>
    </source>
</evidence>
<keyword evidence="8" id="KW-1185">Reference proteome</keyword>
<keyword evidence="2" id="KW-0201">Cytochrome c-type biogenesis</keyword>
<dbReference type="Pfam" id="PF08534">
    <property type="entry name" value="Redoxin"/>
    <property type="match status" value="1"/>
</dbReference>
<evidence type="ECO:0000259" key="6">
    <source>
        <dbReference type="PROSITE" id="PS51352"/>
    </source>
</evidence>
<dbReference type="GO" id="GO:0016491">
    <property type="term" value="F:oxidoreductase activity"/>
    <property type="evidence" value="ECO:0007669"/>
    <property type="project" value="InterPro"/>
</dbReference>
<dbReference type="GO" id="GO:0016853">
    <property type="term" value="F:isomerase activity"/>
    <property type="evidence" value="ECO:0007669"/>
    <property type="project" value="UniProtKB-KW"/>
</dbReference>
<evidence type="ECO:0000256" key="5">
    <source>
        <dbReference type="SAM" id="SignalP"/>
    </source>
</evidence>
<evidence type="ECO:0000256" key="1">
    <source>
        <dbReference type="ARBA" id="ARBA00004196"/>
    </source>
</evidence>
<dbReference type="Proteomes" id="UP000192678">
    <property type="component" value="Unassembled WGS sequence"/>
</dbReference>
<keyword evidence="5" id="KW-0732">Signal</keyword>
<evidence type="ECO:0000256" key="3">
    <source>
        <dbReference type="ARBA" id="ARBA00023157"/>
    </source>
</evidence>
<dbReference type="OrthoDB" id="743079at2"/>
<dbReference type="GO" id="GO:0030313">
    <property type="term" value="C:cell envelope"/>
    <property type="evidence" value="ECO:0007669"/>
    <property type="project" value="UniProtKB-SubCell"/>
</dbReference>
<dbReference type="InterPro" id="IPR050553">
    <property type="entry name" value="Thioredoxin_ResA/DsbE_sf"/>
</dbReference>
<name>A0A1W2CR34_9SPHI</name>
<dbReference type="InterPro" id="IPR036249">
    <property type="entry name" value="Thioredoxin-like_sf"/>
</dbReference>
<organism evidence="7 8">
    <name type="scientific">Pedobacter nyackensis</name>
    <dbReference type="NCBI Taxonomy" id="475255"/>
    <lineage>
        <taxon>Bacteria</taxon>
        <taxon>Pseudomonadati</taxon>
        <taxon>Bacteroidota</taxon>
        <taxon>Sphingobacteriia</taxon>
        <taxon>Sphingobacteriales</taxon>
        <taxon>Sphingobacteriaceae</taxon>
        <taxon>Pedobacter</taxon>
    </lineage>
</organism>
<dbReference type="Gene3D" id="3.40.30.10">
    <property type="entry name" value="Glutaredoxin"/>
    <property type="match status" value="1"/>
</dbReference>
<accession>A0A1W2CR34</accession>
<dbReference type="PANTHER" id="PTHR42852:SF6">
    <property type="entry name" value="THIOL:DISULFIDE INTERCHANGE PROTEIN DSBE"/>
    <property type="match status" value="1"/>
</dbReference>
<protein>
    <submittedName>
        <fullName evidence="7">Thiol-disulfide isomerase or thioredoxin</fullName>
    </submittedName>
</protein>
<dbReference type="GO" id="GO:0017004">
    <property type="term" value="P:cytochrome complex assembly"/>
    <property type="evidence" value="ECO:0007669"/>
    <property type="project" value="UniProtKB-KW"/>
</dbReference>
<evidence type="ECO:0000256" key="4">
    <source>
        <dbReference type="ARBA" id="ARBA00023284"/>
    </source>
</evidence>
<dbReference type="PROSITE" id="PS00194">
    <property type="entry name" value="THIOREDOXIN_1"/>
    <property type="match status" value="1"/>
</dbReference>
<dbReference type="InterPro" id="IPR017937">
    <property type="entry name" value="Thioredoxin_CS"/>
</dbReference>
<proteinExistence type="predicted"/>
<dbReference type="EMBL" id="FWYB01000004">
    <property type="protein sequence ID" value="SMC87414.1"/>
    <property type="molecule type" value="Genomic_DNA"/>
</dbReference>
<sequence>MNKLFTIAALVLLNISAFAQMTEIRGKVPNPTINRVVYLFQIEDGETKLIKSGTSASDGSFVLTFDPAYEGFYMLGGFTAQAGQFPLYLKKGDKAEVTIDRSKMEFIGKQTDENEILSTWSKLTVKDRTAAFQKSVHTKNEKFNILMKQFVQFELDFYALNTARQNAASKENLPEYGKILLVKDKFKNDDVFAYPKGKALICMYADFAANLNKAADGLSYLSTDRQKGIYIFDRLKPNLKSYAQFEDMTNKYGRYLTHPILKAKVDALGAKLYNSTPGRKGANFSFPDQDGKMVSLSDFKGKVVLVDVWATYCGPCKALIPALNQLEAELHDRKDLVFIGVAQDGPRAKDTWLKIIKELQMGGIQLFAGGGKNVLANDYKIKVMPRYLIFDRLGNVVTAEAPLPSSPELKKMLLEALNKS</sequence>
<dbReference type="InterPro" id="IPR013740">
    <property type="entry name" value="Redoxin"/>
</dbReference>
<dbReference type="PROSITE" id="PS51352">
    <property type="entry name" value="THIOREDOXIN_2"/>
    <property type="match status" value="1"/>
</dbReference>
<dbReference type="SUPFAM" id="SSF52833">
    <property type="entry name" value="Thioredoxin-like"/>
    <property type="match status" value="1"/>
</dbReference>
<feature type="signal peptide" evidence="5">
    <location>
        <begin position="1"/>
        <end position="19"/>
    </location>
</feature>
<dbReference type="AlphaFoldDB" id="A0A1W2CR34"/>
<dbReference type="CDD" id="cd02966">
    <property type="entry name" value="TlpA_like_family"/>
    <property type="match status" value="1"/>
</dbReference>
<feature type="domain" description="Thioredoxin" evidence="6">
    <location>
        <begin position="275"/>
        <end position="420"/>
    </location>
</feature>
<dbReference type="PANTHER" id="PTHR42852">
    <property type="entry name" value="THIOL:DISULFIDE INTERCHANGE PROTEIN DSBE"/>
    <property type="match status" value="1"/>
</dbReference>
<comment type="subcellular location">
    <subcellularLocation>
        <location evidence="1">Cell envelope</location>
    </subcellularLocation>
</comment>
<keyword evidence="3" id="KW-1015">Disulfide bond</keyword>
<dbReference type="RefSeq" id="WP_084289320.1">
    <property type="nucleotide sequence ID" value="NZ_FWYB01000004.1"/>
</dbReference>
<dbReference type="STRING" id="475255.SAMN04488101_104213"/>
<reference evidence="7 8" key="1">
    <citation type="submission" date="2017-04" db="EMBL/GenBank/DDBJ databases">
        <authorList>
            <person name="Afonso C.L."/>
            <person name="Miller P.J."/>
            <person name="Scott M.A."/>
            <person name="Spackman E."/>
            <person name="Goraichik I."/>
            <person name="Dimitrov K.M."/>
            <person name="Suarez D.L."/>
            <person name="Swayne D.E."/>
        </authorList>
    </citation>
    <scope>NUCLEOTIDE SEQUENCE [LARGE SCALE GENOMIC DNA]</scope>
    <source>
        <strain evidence="7 8">DSM 19625</strain>
    </source>
</reference>